<sequence>MKTNFLKHFAVLFLFIGTSTAFLTSCSSDDGNSTIYPQQKGEINAISEQDFSINPEIETPNTLFYWFDTTVNSTQISTEPILSHKFDEPGKYEVTLKTFVNEIPTNIYIYKVNVVDNDYVKLNLSDFDLTNGIETTGGKVWSDTYTEDAVLQSSIFKFSHLAVPDWYFWTGFTVSNAADNENHLETTGDWVANQWGTMPKGGFDSVGSPFLVAFADHKPADGILTPNQPIDITEFSCSIELADNENTYEAISTKVAISPWAYYGILNGDSFARKFEKGDYFALHVYGVDKDMKLTSEAPVTHYFVDFRDGITPISTNWNEVDLSSLGEVKYLLFFLETTDVGEWGANTALYFTMDKLIVKKTH</sequence>
<proteinExistence type="predicted"/>
<dbReference type="Pfam" id="PF14717">
    <property type="entry name" value="DUF4465"/>
    <property type="match status" value="1"/>
</dbReference>
<dbReference type="Gene3D" id="2.60.120.1350">
    <property type="entry name" value="Protein of unknown function DUF4465"/>
    <property type="match status" value="1"/>
</dbReference>
<dbReference type="OrthoDB" id="975232at2"/>
<dbReference type="InterPro" id="IPR027828">
    <property type="entry name" value="DUF4465"/>
</dbReference>
<gene>
    <name evidence="2" type="ORF">C8P70_10753</name>
</gene>
<evidence type="ECO:0000313" key="2">
    <source>
        <dbReference type="EMBL" id="TDS62086.1"/>
    </source>
</evidence>
<dbReference type="EMBL" id="SOAG01000007">
    <property type="protein sequence ID" value="TDS62086.1"/>
    <property type="molecule type" value="Genomic_DNA"/>
</dbReference>
<evidence type="ECO:0000313" key="3">
    <source>
        <dbReference type="Proteomes" id="UP000295215"/>
    </source>
</evidence>
<dbReference type="RefSeq" id="WP_133712097.1">
    <property type="nucleotide sequence ID" value="NZ_SOAG01000007.1"/>
</dbReference>
<reference evidence="2 3" key="1">
    <citation type="submission" date="2019-03" db="EMBL/GenBank/DDBJ databases">
        <title>Genomic Encyclopedia of Archaeal and Bacterial Type Strains, Phase II (KMG-II): from individual species to whole genera.</title>
        <authorList>
            <person name="Goeker M."/>
        </authorList>
    </citation>
    <scope>NUCLEOTIDE SEQUENCE [LARGE SCALE GENOMIC DNA]</scope>
    <source>
        <strain evidence="2 3">DSM 28213</strain>
    </source>
</reference>
<evidence type="ECO:0000256" key="1">
    <source>
        <dbReference type="SAM" id="SignalP"/>
    </source>
</evidence>
<feature type="chain" id="PRO_5020904405" evidence="1">
    <location>
        <begin position="24"/>
        <end position="363"/>
    </location>
</feature>
<organism evidence="2 3">
    <name type="scientific">Myroides indicus</name>
    <dbReference type="NCBI Taxonomy" id="1323422"/>
    <lineage>
        <taxon>Bacteria</taxon>
        <taxon>Pseudomonadati</taxon>
        <taxon>Bacteroidota</taxon>
        <taxon>Flavobacteriia</taxon>
        <taxon>Flavobacteriales</taxon>
        <taxon>Flavobacteriaceae</taxon>
        <taxon>Myroides</taxon>
    </lineage>
</organism>
<dbReference type="AlphaFoldDB" id="A0A4R7EZX2"/>
<keyword evidence="3" id="KW-1185">Reference proteome</keyword>
<dbReference type="Proteomes" id="UP000295215">
    <property type="component" value="Unassembled WGS sequence"/>
</dbReference>
<accession>A0A4R7EZX2</accession>
<feature type="signal peptide" evidence="1">
    <location>
        <begin position="1"/>
        <end position="23"/>
    </location>
</feature>
<keyword evidence="1" id="KW-0732">Signal</keyword>
<protein>
    <submittedName>
        <fullName evidence="2">Uncharacterized protein DUF4465</fullName>
    </submittedName>
</protein>
<name>A0A4R7EZX2_9FLAO</name>
<comment type="caution">
    <text evidence="2">The sequence shown here is derived from an EMBL/GenBank/DDBJ whole genome shotgun (WGS) entry which is preliminary data.</text>
</comment>
<dbReference type="PROSITE" id="PS51257">
    <property type="entry name" value="PROKAR_LIPOPROTEIN"/>
    <property type="match status" value="1"/>
</dbReference>